<gene>
    <name evidence="3" type="ORF">CQA66_01180</name>
</gene>
<proteinExistence type="predicted"/>
<dbReference type="CDD" id="cd12913">
    <property type="entry name" value="PDC1_MCP_like"/>
    <property type="match status" value="1"/>
</dbReference>
<feature type="transmembrane region" description="Helical" evidence="1">
    <location>
        <begin position="9"/>
        <end position="29"/>
    </location>
</feature>
<dbReference type="EMBL" id="NXLW01000001">
    <property type="protein sequence ID" value="RDU73825.1"/>
    <property type="molecule type" value="Genomic_DNA"/>
</dbReference>
<accession>A0A3D8J9I2</accession>
<evidence type="ECO:0000313" key="4">
    <source>
        <dbReference type="Proteomes" id="UP000256424"/>
    </source>
</evidence>
<dbReference type="GO" id="GO:0007165">
    <property type="term" value="P:signal transduction"/>
    <property type="evidence" value="ECO:0007669"/>
    <property type="project" value="InterPro"/>
</dbReference>
<keyword evidence="1" id="KW-0472">Membrane</keyword>
<dbReference type="CDD" id="cd06225">
    <property type="entry name" value="HAMP"/>
    <property type="match status" value="1"/>
</dbReference>
<dbReference type="SUPFAM" id="SSF103190">
    <property type="entry name" value="Sensory domain-like"/>
    <property type="match status" value="1"/>
</dbReference>
<keyword evidence="4" id="KW-1185">Reference proteome</keyword>
<evidence type="ECO:0000259" key="2">
    <source>
        <dbReference type="PROSITE" id="PS50885"/>
    </source>
</evidence>
<dbReference type="Proteomes" id="UP000256424">
    <property type="component" value="Unassembled WGS sequence"/>
</dbReference>
<dbReference type="RefSeq" id="WP_220271755.1">
    <property type="nucleotide sequence ID" value="NZ_NXLW01000001.1"/>
</dbReference>
<dbReference type="InterPro" id="IPR029151">
    <property type="entry name" value="Sensor-like_sf"/>
</dbReference>
<dbReference type="PROSITE" id="PS50885">
    <property type="entry name" value="HAMP"/>
    <property type="match status" value="1"/>
</dbReference>
<dbReference type="Gene3D" id="6.10.340.10">
    <property type="match status" value="1"/>
</dbReference>
<dbReference type="GO" id="GO:0016020">
    <property type="term" value="C:membrane"/>
    <property type="evidence" value="ECO:0007669"/>
    <property type="project" value="InterPro"/>
</dbReference>
<reference evidence="3 4" key="1">
    <citation type="submission" date="2018-04" db="EMBL/GenBank/DDBJ databases">
        <title>Novel Campyloabacter and Helicobacter Species and Strains.</title>
        <authorList>
            <person name="Mannion A.J."/>
            <person name="Shen Z."/>
            <person name="Fox J.G."/>
        </authorList>
    </citation>
    <scope>NUCLEOTIDE SEQUENCE [LARGE SCALE GENOMIC DNA]</scope>
    <source>
        <strain evidence="3 4">MIT 97-5075</strain>
    </source>
</reference>
<organism evidence="3 4">
    <name type="scientific">Helicobacter aurati</name>
    <dbReference type="NCBI Taxonomy" id="137778"/>
    <lineage>
        <taxon>Bacteria</taxon>
        <taxon>Pseudomonadati</taxon>
        <taxon>Campylobacterota</taxon>
        <taxon>Epsilonproteobacteria</taxon>
        <taxon>Campylobacterales</taxon>
        <taxon>Helicobacteraceae</taxon>
        <taxon>Helicobacter</taxon>
    </lineage>
</organism>
<protein>
    <submittedName>
        <fullName evidence="3">Methyl-accepting chemotaxis protein</fullName>
    </submittedName>
</protein>
<dbReference type="Gene3D" id="3.30.450.20">
    <property type="entry name" value="PAS domain"/>
    <property type="match status" value="1"/>
</dbReference>
<feature type="non-terminal residue" evidence="3">
    <location>
        <position position="384"/>
    </location>
</feature>
<comment type="caution">
    <text evidence="3">The sequence shown here is derived from an EMBL/GenBank/DDBJ whole genome shotgun (WGS) entry which is preliminary data.</text>
</comment>
<dbReference type="Pfam" id="PF22673">
    <property type="entry name" value="MCP-like_PDC_1"/>
    <property type="match status" value="1"/>
</dbReference>
<sequence>MPKNIVTKLAIIVSTAVSIIIATLIVWNINLTKNTSLEYIYESQKKQLTTIDLLLQSSNHNAKKGVEGLKAIIESLPDSEIDSEEKLINSVGIVANHIIQATNTTATYLGLSTGELIKSEQQGISKGVPYVIAGGRNDPSYNAASRPWYTGAMSSNKLFQTNVYESLLTKQLCITYSMPVFRNGKPLGVAAIDVYLGSLQAIFDEIAKTGSYIFALDSQHIPFVATDRSITMKESPLFKEIARIAESTESFEEFTVNDNGAKKLARCKVNRDSDFAPYILCSLRNVEDIEAPIMRMGYLQLAMGVLAVLCISCMIFFTLKYYLRPINKISNGLLDLFAFLNHEKKTVQPIQVNSHDELGNMAEAINANIEKTQKSLEQDSHAVS</sequence>
<evidence type="ECO:0000256" key="1">
    <source>
        <dbReference type="SAM" id="Phobius"/>
    </source>
</evidence>
<dbReference type="AlphaFoldDB" id="A0A3D8J9I2"/>
<dbReference type="InterPro" id="IPR003660">
    <property type="entry name" value="HAMP_dom"/>
</dbReference>
<evidence type="ECO:0000313" key="3">
    <source>
        <dbReference type="EMBL" id="RDU73825.1"/>
    </source>
</evidence>
<feature type="transmembrane region" description="Helical" evidence="1">
    <location>
        <begin position="298"/>
        <end position="319"/>
    </location>
</feature>
<feature type="domain" description="HAMP" evidence="2">
    <location>
        <begin position="348"/>
        <end position="377"/>
    </location>
</feature>
<name>A0A3D8J9I2_9HELI</name>
<keyword evidence="1" id="KW-0812">Transmembrane</keyword>
<keyword evidence="1" id="KW-1133">Transmembrane helix</keyword>